<feature type="transmembrane region" description="Helical" evidence="1">
    <location>
        <begin position="6"/>
        <end position="31"/>
    </location>
</feature>
<dbReference type="EMBL" id="JAROCE010000003">
    <property type="protein sequence ID" value="MFM2721133.1"/>
    <property type="molecule type" value="Genomic_DNA"/>
</dbReference>
<comment type="caution">
    <text evidence="2">The sequence shown here is derived from an EMBL/GenBank/DDBJ whole genome shotgun (WGS) entry which is preliminary data.</text>
</comment>
<protein>
    <recommendedName>
        <fullName evidence="4">DUF4190 domain-containing protein</fullName>
    </recommendedName>
</protein>
<dbReference type="RefSeq" id="WP_239274822.1">
    <property type="nucleotide sequence ID" value="NZ_JAROCE010000003.1"/>
</dbReference>
<name>A0ABW9GM74_9MICO</name>
<evidence type="ECO:0000313" key="3">
    <source>
        <dbReference type="Proteomes" id="UP001630303"/>
    </source>
</evidence>
<proteinExistence type="predicted"/>
<keyword evidence="1" id="KW-0812">Transmembrane</keyword>
<gene>
    <name evidence="2" type="ORF">P5G46_11515</name>
</gene>
<sequence>MVFVVAAVVIGIVTWIVAALAAGIGLGRIIARADSEERRAQDAPSNAALHGVITL</sequence>
<evidence type="ECO:0008006" key="4">
    <source>
        <dbReference type="Google" id="ProtNLM"/>
    </source>
</evidence>
<reference evidence="2 3" key="1">
    <citation type="submission" date="2023-03" db="EMBL/GenBank/DDBJ databases">
        <title>MT1 and MT2 Draft Genomes of Novel Species.</title>
        <authorList>
            <person name="Venkateswaran K."/>
        </authorList>
    </citation>
    <scope>NUCLEOTIDE SEQUENCE [LARGE SCALE GENOMIC DNA]</scope>
    <source>
        <strain evidence="2 3">IF8SW-P5</strain>
    </source>
</reference>
<dbReference type="Proteomes" id="UP001630303">
    <property type="component" value="Unassembled WGS sequence"/>
</dbReference>
<organism evidence="2 3">
    <name type="scientific">Microbacterium mcarthurae</name>
    <dbReference type="NCBI Taxonomy" id="3035918"/>
    <lineage>
        <taxon>Bacteria</taxon>
        <taxon>Bacillati</taxon>
        <taxon>Actinomycetota</taxon>
        <taxon>Actinomycetes</taxon>
        <taxon>Micrococcales</taxon>
        <taxon>Microbacteriaceae</taxon>
        <taxon>Microbacterium</taxon>
    </lineage>
</organism>
<keyword evidence="3" id="KW-1185">Reference proteome</keyword>
<evidence type="ECO:0000313" key="2">
    <source>
        <dbReference type="EMBL" id="MFM2721133.1"/>
    </source>
</evidence>
<keyword evidence="1" id="KW-0472">Membrane</keyword>
<keyword evidence="1" id="KW-1133">Transmembrane helix</keyword>
<evidence type="ECO:0000256" key="1">
    <source>
        <dbReference type="SAM" id="Phobius"/>
    </source>
</evidence>
<accession>A0ABW9GM74</accession>